<dbReference type="Proteomes" id="UP000623467">
    <property type="component" value="Unassembled WGS sequence"/>
</dbReference>
<gene>
    <name evidence="3" type="ORF">MSAN_01944200</name>
</gene>
<dbReference type="GO" id="GO:0016567">
    <property type="term" value="P:protein ubiquitination"/>
    <property type="evidence" value="ECO:0007669"/>
    <property type="project" value="TreeGrafter"/>
</dbReference>
<dbReference type="InterPro" id="IPR045194">
    <property type="entry name" value="MGRN1/RNF157-like"/>
</dbReference>
<feature type="compositionally biased region" description="Gly residues" evidence="1">
    <location>
        <begin position="553"/>
        <end position="566"/>
    </location>
</feature>
<dbReference type="SMART" id="SM00184">
    <property type="entry name" value="RING"/>
    <property type="match status" value="1"/>
</dbReference>
<dbReference type="OrthoDB" id="1711136at2759"/>
<evidence type="ECO:0000313" key="4">
    <source>
        <dbReference type="Proteomes" id="UP000623467"/>
    </source>
</evidence>
<feature type="compositionally biased region" description="Low complexity" evidence="1">
    <location>
        <begin position="307"/>
        <end position="320"/>
    </location>
</feature>
<sequence>MAWYHAQFTSRRFGQFTPNPVSLTTLPAPGAPNAAADPAKAGVPDSLFGPNIGPVAPGPAWTSQTQPKRLVEPDELTTDTVRSWIEKSKIASTPTTTLQALTPKPNTTRRKTPRTCSNSPSTAPRQSAASTCTRTCPPAHPDAPAHGGALRVFETVVEGGFGRALRPADAAVIELGRFERVPPPASSSPAAAAGSGSGGEKGAPPTTNGAQDRRRFTPFHFRRRANHSATSNTSTTPAPVAGAALAVVDEHTADNTGGKGDEDEKGVRITIRLVALDANGRELDSPNEQTVYLVVGRLGAPHPPTSSTPAPGATPAAGEGEAQESDITDAAANANGSGEEGDTRPWVVRVVKREATIGPHTFQLHEIYGLSSAAAPAPTPAAPATTTYPPQPPADDPPERECLLCLSAPREVVLLPCRHLVACRPCAVNMVEFGAGGAIVADAGAEPEPAPAAAAPTSPTAAAAATGATGGAGEADVMSPAEGEAGESPTSPVDDNANANANGGHRKRKAKGWFCPVCRQPYTSLLRITTAPPPAPGTNDASGAATSPTSPGGAAGAGGEAAGGEGAGEEDASGNTGGILSGLRPPAFLRNLSLRAERGVPRDVEAQAGVGAAA</sequence>
<dbReference type="PANTHER" id="PTHR22996">
    <property type="entry name" value="MAHOGUNIN"/>
    <property type="match status" value="1"/>
</dbReference>
<feature type="domain" description="RING-type" evidence="2">
    <location>
        <begin position="402"/>
        <end position="518"/>
    </location>
</feature>
<dbReference type="GO" id="GO:0005737">
    <property type="term" value="C:cytoplasm"/>
    <property type="evidence" value="ECO:0007669"/>
    <property type="project" value="TreeGrafter"/>
</dbReference>
<feature type="compositionally biased region" description="Low complexity" evidence="1">
    <location>
        <begin position="540"/>
        <end position="552"/>
    </location>
</feature>
<reference evidence="3" key="1">
    <citation type="submission" date="2020-05" db="EMBL/GenBank/DDBJ databases">
        <title>Mycena genomes resolve the evolution of fungal bioluminescence.</title>
        <authorList>
            <person name="Tsai I.J."/>
        </authorList>
    </citation>
    <scope>NUCLEOTIDE SEQUENCE</scope>
    <source>
        <strain evidence="3">160909Yilan</strain>
    </source>
</reference>
<dbReference type="InterPro" id="IPR001841">
    <property type="entry name" value="Znf_RING"/>
</dbReference>
<keyword evidence="4" id="KW-1185">Reference proteome</keyword>
<feature type="region of interest" description="Disordered" evidence="1">
    <location>
        <begin position="374"/>
        <end position="397"/>
    </location>
</feature>
<evidence type="ECO:0000313" key="3">
    <source>
        <dbReference type="EMBL" id="KAF7344619.1"/>
    </source>
</evidence>
<dbReference type="GO" id="GO:0061630">
    <property type="term" value="F:ubiquitin protein ligase activity"/>
    <property type="evidence" value="ECO:0007669"/>
    <property type="project" value="UniProtKB-EC"/>
</dbReference>
<dbReference type="PANTHER" id="PTHR22996:SF0">
    <property type="entry name" value="RE60872P-RELATED"/>
    <property type="match status" value="1"/>
</dbReference>
<feature type="compositionally biased region" description="Low complexity" evidence="1">
    <location>
        <begin position="448"/>
        <end position="467"/>
    </location>
</feature>
<organism evidence="3 4">
    <name type="scientific">Mycena sanguinolenta</name>
    <dbReference type="NCBI Taxonomy" id="230812"/>
    <lineage>
        <taxon>Eukaryota</taxon>
        <taxon>Fungi</taxon>
        <taxon>Dikarya</taxon>
        <taxon>Basidiomycota</taxon>
        <taxon>Agaricomycotina</taxon>
        <taxon>Agaricomycetes</taxon>
        <taxon>Agaricomycetidae</taxon>
        <taxon>Agaricales</taxon>
        <taxon>Marasmiineae</taxon>
        <taxon>Mycenaceae</taxon>
        <taxon>Mycena</taxon>
    </lineage>
</organism>
<evidence type="ECO:0000256" key="1">
    <source>
        <dbReference type="SAM" id="MobiDB-lite"/>
    </source>
</evidence>
<feature type="region of interest" description="Disordered" evidence="1">
    <location>
        <begin position="180"/>
        <end position="213"/>
    </location>
</feature>
<feature type="region of interest" description="Disordered" evidence="1">
    <location>
        <begin position="90"/>
        <end position="146"/>
    </location>
</feature>
<feature type="region of interest" description="Disordered" evidence="1">
    <location>
        <begin position="299"/>
        <end position="323"/>
    </location>
</feature>
<feature type="compositionally biased region" description="Basic and acidic residues" evidence="1">
    <location>
        <begin position="595"/>
        <end position="605"/>
    </location>
</feature>
<dbReference type="SUPFAM" id="SSF57850">
    <property type="entry name" value="RING/U-box"/>
    <property type="match status" value="1"/>
</dbReference>
<feature type="compositionally biased region" description="Polar residues" evidence="1">
    <location>
        <begin position="90"/>
        <end position="100"/>
    </location>
</feature>
<feature type="compositionally biased region" description="Polar residues" evidence="1">
    <location>
        <begin position="116"/>
        <end position="134"/>
    </location>
</feature>
<dbReference type="InterPro" id="IPR013083">
    <property type="entry name" value="Znf_RING/FYVE/PHD"/>
</dbReference>
<feature type="region of interest" description="Disordered" evidence="1">
    <location>
        <begin position="528"/>
        <end position="614"/>
    </location>
</feature>
<dbReference type="AlphaFoldDB" id="A0A8H7CNU0"/>
<comment type="caution">
    <text evidence="3">The sequence shown here is derived from an EMBL/GenBank/DDBJ whole genome shotgun (WGS) entry which is preliminary data.</text>
</comment>
<dbReference type="GO" id="GO:0008270">
    <property type="term" value="F:zinc ion binding"/>
    <property type="evidence" value="ECO:0007669"/>
    <property type="project" value="UniProtKB-KW"/>
</dbReference>
<feature type="region of interest" description="Disordered" evidence="1">
    <location>
        <begin position="448"/>
        <end position="507"/>
    </location>
</feature>
<accession>A0A8H7CNU0</accession>
<protein>
    <submittedName>
        <fullName evidence="3">RING-type domain-containing protein</fullName>
    </submittedName>
</protein>
<dbReference type="EMBL" id="JACAZH010000021">
    <property type="protein sequence ID" value="KAF7344619.1"/>
    <property type="molecule type" value="Genomic_DNA"/>
</dbReference>
<evidence type="ECO:0000259" key="2">
    <source>
        <dbReference type="SMART" id="SM00184"/>
    </source>
</evidence>
<dbReference type="Gene3D" id="3.30.40.10">
    <property type="entry name" value="Zinc/RING finger domain, C3HC4 (zinc finger)"/>
    <property type="match status" value="1"/>
</dbReference>
<name>A0A8H7CNU0_9AGAR</name>
<proteinExistence type="predicted"/>
<dbReference type="Pfam" id="PF13920">
    <property type="entry name" value="zf-C3HC4_3"/>
    <property type="match status" value="1"/>
</dbReference>